<keyword evidence="10" id="KW-0067">ATP-binding</keyword>
<dbReference type="SUPFAM" id="SSF55874">
    <property type="entry name" value="ATPase domain of HSP90 chaperone/DNA topoisomerase II/histidine kinase"/>
    <property type="match status" value="1"/>
</dbReference>
<dbReference type="SUPFAM" id="SSF158472">
    <property type="entry name" value="HAMP domain-like"/>
    <property type="match status" value="1"/>
</dbReference>
<dbReference type="InterPro" id="IPR036097">
    <property type="entry name" value="HisK_dim/P_sf"/>
</dbReference>
<evidence type="ECO:0000256" key="4">
    <source>
        <dbReference type="ARBA" id="ARBA00022475"/>
    </source>
</evidence>
<dbReference type="PROSITE" id="PS50885">
    <property type="entry name" value="HAMP"/>
    <property type="match status" value="1"/>
</dbReference>
<evidence type="ECO:0000313" key="17">
    <source>
        <dbReference type="EMBL" id="MBB5193306.1"/>
    </source>
</evidence>
<dbReference type="InterPro" id="IPR004358">
    <property type="entry name" value="Sig_transdc_His_kin-like_C"/>
</dbReference>
<dbReference type="PIRSF" id="PIRSF037532">
    <property type="entry name" value="STHK_NtrY"/>
    <property type="match status" value="1"/>
</dbReference>
<feature type="transmembrane region" description="Helical" evidence="14">
    <location>
        <begin position="34"/>
        <end position="53"/>
    </location>
</feature>
<name>A0A840RM03_9NEIS</name>
<dbReference type="Pfam" id="PF02518">
    <property type="entry name" value="HATPase_c"/>
    <property type="match status" value="1"/>
</dbReference>
<accession>A0A840RM03</accession>
<proteinExistence type="predicted"/>
<keyword evidence="4" id="KW-1003">Cell membrane</keyword>
<dbReference type="EC" id="2.7.13.3" evidence="3"/>
<evidence type="ECO:0000256" key="3">
    <source>
        <dbReference type="ARBA" id="ARBA00012438"/>
    </source>
</evidence>
<dbReference type="GO" id="GO:0005886">
    <property type="term" value="C:plasma membrane"/>
    <property type="evidence" value="ECO:0007669"/>
    <property type="project" value="UniProtKB-SubCell"/>
</dbReference>
<dbReference type="SMART" id="SM00304">
    <property type="entry name" value="HAMP"/>
    <property type="match status" value="1"/>
</dbReference>
<dbReference type="Gene3D" id="3.30.450.20">
    <property type="entry name" value="PAS domain"/>
    <property type="match status" value="1"/>
</dbReference>
<evidence type="ECO:0000256" key="7">
    <source>
        <dbReference type="ARBA" id="ARBA00022692"/>
    </source>
</evidence>
<organism evidence="17 18">
    <name type="scientific">Silvimonas terrae</name>
    <dbReference type="NCBI Taxonomy" id="300266"/>
    <lineage>
        <taxon>Bacteria</taxon>
        <taxon>Pseudomonadati</taxon>
        <taxon>Pseudomonadota</taxon>
        <taxon>Betaproteobacteria</taxon>
        <taxon>Neisseriales</taxon>
        <taxon>Chitinibacteraceae</taxon>
        <taxon>Silvimonas</taxon>
    </lineage>
</organism>
<dbReference type="CDD" id="cd00082">
    <property type="entry name" value="HisKA"/>
    <property type="match status" value="1"/>
</dbReference>
<keyword evidence="11 14" id="KW-1133">Transmembrane helix</keyword>
<protein>
    <recommendedName>
        <fullName evidence="3">histidine kinase</fullName>
        <ecNumber evidence="3">2.7.13.3</ecNumber>
    </recommendedName>
</protein>
<keyword evidence="5" id="KW-0597">Phosphoprotein</keyword>
<dbReference type="GO" id="GO:0005524">
    <property type="term" value="F:ATP binding"/>
    <property type="evidence" value="ECO:0007669"/>
    <property type="project" value="UniProtKB-KW"/>
</dbReference>
<comment type="subcellular location">
    <subcellularLocation>
        <location evidence="2">Cell membrane</location>
        <topology evidence="2">Multi-pass membrane protein</topology>
    </subcellularLocation>
</comment>
<dbReference type="Pfam" id="PF00512">
    <property type="entry name" value="HisKA"/>
    <property type="match status" value="1"/>
</dbReference>
<comment type="caution">
    <text evidence="17">The sequence shown here is derived from an EMBL/GenBank/DDBJ whole genome shotgun (WGS) entry which is preliminary data.</text>
</comment>
<evidence type="ECO:0000256" key="10">
    <source>
        <dbReference type="ARBA" id="ARBA00022840"/>
    </source>
</evidence>
<evidence type="ECO:0000256" key="11">
    <source>
        <dbReference type="ARBA" id="ARBA00022989"/>
    </source>
</evidence>
<keyword evidence="18" id="KW-1185">Reference proteome</keyword>
<dbReference type="Pfam" id="PF19312">
    <property type="entry name" value="NtrY_N"/>
    <property type="match status" value="1"/>
</dbReference>
<dbReference type="AlphaFoldDB" id="A0A840RM03"/>
<dbReference type="SUPFAM" id="SSF47384">
    <property type="entry name" value="Homodimeric domain of signal transducing histidine kinase"/>
    <property type="match status" value="1"/>
</dbReference>
<evidence type="ECO:0000259" key="16">
    <source>
        <dbReference type="PROSITE" id="PS50885"/>
    </source>
</evidence>
<dbReference type="Gene3D" id="3.30.565.10">
    <property type="entry name" value="Histidine kinase-like ATPase, C-terminal domain"/>
    <property type="match status" value="1"/>
</dbReference>
<dbReference type="Pfam" id="PF00672">
    <property type="entry name" value="HAMP"/>
    <property type="match status" value="1"/>
</dbReference>
<reference evidence="17 18" key="1">
    <citation type="submission" date="2020-08" db="EMBL/GenBank/DDBJ databases">
        <title>Genomic Encyclopedia of Type Strains, Phase IV (KMG-IV): sequencing the most valuable type-strain genomes for metagenomic binning, comparative biology and taxonomic classification.</title>
        <authorList>
            <person name="Goeker M."/>
        </authorList>
    </citation>
    <scope>NUCLEOTIDE SEQUENCE [LARGE SCALE GENOMIC DNA]</scope>
    <source>
        <strain evidence="17 18">DSM 18233</strain>
    </source>
</reference>
<feature type="transmembrane region" description="Helical" evidence="14">
    <location>
        <begin position="73"/>
        <end position="93"/>
    </location>
</feature>
<keyword evidence="7 14" id="KW-0812">Transmembrane</keyword>
<dbReference type="InterPro" id="IPR003661">
    <property type="entry name" value="HisK_dim/P_dom"/>
</dbReference>
<comment type="catalytic activity">
    <reaction evidence="1">
        <text>ATP + protein L-histidine = ADP + protein N-phospho-L-histidine.</text>
        <dbReference type="EC" id="2.7.13.3"/>
    </reaction>
</comment>
<dbReference type="RefSeq" id="WP_184102948.1">
    <property type="nucleotide sequence ID" value="NZ_JACHHN010000010.1"/>
</dbReference>
<keyword evidence="6" id="KW-0808">Transferase</keyword>
<dbReference type="PANTHER" id="PTHR43065:SF10">
    <property type="entry name" value="PEROXIDE STRESS-ACTIVATED HISTIDINE KINASE MAK3"/>
    <property type="match status" value="1"/>
</dbReference>
<dbReference type="GO" id="GO:0000155">
    <property type="term" value="F:phosphorelay sensor kinase activity"/>
    <property type="evidence" value="ECO:0007669"/>
    <property type="project" value="InterPro"/>
</dbReference>
<dbReference type="EMBL" id="JACHHN010000010">
    <property type="protein sequence ID" value="MBB5193306.1"/>
    <property type="molecule type" value="Genomic_DNA"/>
</dbReference>
<evidence type="ECO:0000256" key="13">
    <source>
        <dbReference type="ARBA" id="ARBA00023136"/>
    </source>
</evidence>
<keyword evidence="12" id="KW-0902">Two-component regulatory system</keyword>
<evidence type="ECO:0000313" key="18">
    <source>
        <dbReference type="Proteomes" id="UP000543030"/>
    </source>
</evidence>
<dbReference type="InterPro" id="IPR003660">
    <property type="entry name" value="HAMP_dom"/>
</dbReference>
<feature type="transmembrane region" description="Helical" evidence="14">
    <location>
        <begin position="272"/>
        <end position="296"/>
    </location>
</feature>
<evidence type="ECO:0000256" key="8">
    <source>
        <dbReference type="ARBA" id="ARBA00022741"/>
    </source>
</evidence>
<dbReference type="SMART" id="SM00388">
    <property type="entry name" value="HisKA"/>
    <property type="match status" value="1"/>
</dbReference>
<dbReference type="InterPro" id="IPR035965">
    <property type="entry name" value="PAS-like_dom_sf"/>
</dbReference>
<gene>
    <name evidence="17" type="ORF">HNQ50_004060</name>
</gene>
<evidence type="ECO:0000256" key="9">
    <source>
        <dbReference type="ARBA" id="ARBA00022777"/>
    </source>
</evidence>
<dbReference type="InterPro" id="IPR045671">
    <property type="entry name" value="NtrY-like_N"/>
</dbReference>
<keyword evidence="9 17" id="KW-0418">Kinase</keyword>
<dbReference type="SUPFAM" id="SSF55785">
    <property type="entry name" value="PYP-like sensor domain (PAS domain)"/>
    <property type="match status" value="1"/>
</dbReference>
<evidence type="ECO:0000256" key="1">
    <source>
        <dbReference type="ARBA" id="ARBA00000085"/>
    </source>
</evidence>
<dbReference type="InterPro" id="IPR005467">
    <property type="entry name" value="His_kinase_dom"/>
</dbReference>
<evidence type="ECO:0000256" key="6">
    <source>
        <dbReference type="ARBA" id="ARBA00022679"/>
    </source>
</evidence>
<dbReference type="PRINTS" id="PR00344">
    <property type="entry name" value="BCTRLSENSOR"/>
</dbReference>
<dbReference type="Proteomes" id="UP000543030">
    <property type="component" value="Unassembled WGS sequence"/>
</dbReference>
<sequence>MRRALVILASLGTILLFLLATASGNTSAFAKYYTILLSINGLMLLAMIVLVGVRMMQLVQKVKHKVFGSRLTLRMVLMFSLVAVLPGALVYTLSVQFLNRSIETWFDVRVEGALDRGLNLGHNAIDFQQNDLLRKARVIALEIHDENGTALLSRLTRLRDQIGVQEISLFDETGQTIAHIGNENAGLFPSIPDRNQLRQAQQGPLKQLEADTGQGLTMRVMMPVHDTGLSERTRILQLRQPVDHTLAADAELVEQVRADYKQLSQSRQGLKLIYSLTLTLALLMALLGAVALAIYLSDKLAAPLSVLAEGTRAVASGDYSQRQPVISRDELGILTHSFNRMTRQLADARSALEQHQAEQEAANAYLEAMLGSLTAGVMSFDDSWSLASANQSALRILAIEPLQLGSLPLQRWPELYPALMALCDEVMLGFAGREEHWQKSVEVADQKRILQIRGTRLAVGESRTGYLVVFDDITDLISAQRDAAWGEVARRLAHEIKNPLTPIQLAAERMELKLADKLDQPGKDLLSRNAQTIVKQVAALKQMVDAFRDYARKPTGKKKALDLRQLLSEVLVLYEAASVKYEDTTDSPLIVDGDATHLRQVIHNLLQNAQDAIHSQESGQTAEGAVRTPQICVRTEKTDKFARLVVEDSGNGFQPDILPRVFEPYITTKQKGTGLGLAIVKKIIDEHHGRIQAGNRETGGAWVRIDLPLAEE</sequence>
<dbReference type="InterPro" id="IPR003594">
    <property type="entry name" value="HATPase_dom"/>
</dbReference>
<evidence type="ECO:0000256" key="12">
    <source>
        <dbReference type="ARBA" id="ARBA00023012"/>
    </source>
</evidence>
<dbReference type="SMART" id="SM00387">
    <property type="entry name" value="HATPase_c"/>
    <property type="match status" value="1"/>
</dbReference>
<keyword evidence="13 14" id="KW-0472">Membrane</keyword>
<dbReference type="PROSITE" id="PS50109">
    <property type="entry name" value="HIS_KIN"/>
    <property type="match status" value="1"/>
</dbReference>
<dbReference type="InterPro" id="IPR036890">
    <property type="entry name" value="HATPase_C_sf"/>
</dbReference>
<feature type="domain" description="Histidine kinase" evidence="15">
    <location>
        <begin position="491"/>
        <end position="711"/>
    </location>
</feature>
<evidence type="ECO:0000256" key="2">
    <source>
        <dbReference type="ARBA" id="ARBA00004651"/>
    </source>
</evidence>
<evidence type="ECO:0000256" key="5">
    <source>
        <dbReference type="ARBA" id="ARBA00022553"/>
    </source>
</evidence>
<dbReference type="PANTHER" id="PTHR43065">
    <property type="entry name" value="SENSOR HISTIDINE KINASE"/>
    <property type="match status" value="1"/>
</dbReference>
<dbReference type="Gene3D" id="1.10.287.130">
    <property type="match status" value="1"/>
</dbReference>
<dbReference type="InterPro" id="IPR017232">
    <property type="entry name" value="NtrY"/>
</dbReference>
<dbReference type="Gene3D" id="6.10.340.10">
    <property type="match status" value="1"/>
</dbReference>
<evidence type="ECO:0000256" key="14">
    <source>
        <dbReference type="SAM" id="Phobius"/>
    </source>
</evidence>
<keyword evidence="8" id="KW-0547">Nucleotide-binding</keyword>
<dbReference type="CDD" id="cd06225">
    <property type="entry name" value="HAMP"/>
    <property type="match status" value="1"/>
</dbReference>
<evidence type="ECO:0000259" key="15">
    <source>
        <dbReference type="PROSITE" id="PS50109"/>
    </source>
</evidence>
<feature type="domain" description="HAMP" evidence="16">
    <location>
        <begin position="298"/>
        <end position="350"/>
    </location>
</feature>